<dbReference type="EMBL" id="JALLAZ020000410">
    <property type="protein sequence ID" value="KAL3795821.1"/>
    <property type="molecule type" value="Genomic_DNA"/>
</dbReference>
<proteinExistence type="predicted"/>
<dbReference type="Proteomes" id="UP001530315">
    <property type="component" value="Unassembled WGS sequence"/>
</dbReference>
<evidence type="ECO:0000313" key="2">
    <source>
        <dbReference type="Proteomes" id="UP001530315"/>
    </source>
</evidence>
<dbReference type="AlphaFoldDB" id="A0ABD3Q772"/>
<reference evidence="1 2" key="1">
    <citation type="submission" date="2024-10" db="EMBL/GenBank/DDBJ databases">
        <title>Updated reference genomes for cyclostephanoid diatoms.</title>
        <authorList>
            <person name="Roberts W.R."/>
            <person name="Alverson A.J."/>
        </authorList>
    </citation>
    <scope>NUCLEOTIDE SEQUENCE [LARGE SCALE GENOMIC DNA]</scope>
    <source>
        <strain evidence="1 2">AJA276-08</strain>
    </source>
</reference>
<name>A0ABD3Q772_9STRA</name>
<evidence type="ECO:0000313" key="1">
    <source>
        <dbReference type="EMBL" id="KAL3795821.1"/>
    </source>
</evidence>
<keyword evidence="2" id="KW-1185">Reference proteome</keyword>
<organism evidence="1 2">
    <name type="scientific">Stephanodiscus triporus</name>
    <dbReference type="NCBI Taxonomy" id="2934178"/>
    <lineage>
        <taxon>Eukaryota</taxon>
        <taxon>Sar</taxon>
        <taxon>Stramenopiles</taxon>
        <taxon>Ochrophyta</taxon>
        <taxon>Bacillariophyta</taxon>
        <taxon>Coscinodiscophyceae</taxon>
        <taxon>Thalassiosirophycidae</taxon>
        <taxon>Stephanodiscales</taxon>
        <taxon>Stephanodiscaceae</taxon>
        <taxon>Stephanodiscus</taxon>
    </lineage>
</organism>
<accession>A0ABD3Q772</accession>
<gene>
    <name evidence="1" type="ORF">ACHAW5_004771</name>
</gene>
<protein>
    <submittedName>
        <fullName evidence="1">Uncharacterized protein</fullName>
    </submittedName>
</protein>
<sequence length="136" mass="15513">MHAELLQAEAPKIEYTEASKIELIEEEGHEDYFVLWNEKIINHLIHSDDNLTSKARRELNKLELPSGAKSVDKETKFAKSSDSKWLSKAQDNILDFPQQRAATQLVGKLYRLCNDSSKRPHGSVDLFDKNAIAYAK</sequence>
<comment type="caution">
    <text evidence="1">The sequence shown here is derived from an EMBL/GenBank/DDBJ whole genome shotgun (WGS) entry which is preliminary data.</text>
</comment>